<evidence type="ECO:0000256" key="3">
    <source>
        <dbReference type="ARBA" id="ARBA00023027"/>
    </source>
</evidence>
<dbReference type="PROSITE" id="PS00670">
    <property type="entry name" value="D_2_HYDROXYACID_DH_2"/>
    <property type="match status" value="1"/>
</dbReference>
<keyword evidence="3" id="KW-0520">NAD</keyword>
<comment type="caution">
    <text evidence="7">The sequence shown here is derived from an EMBL/GenBank/DDBJ whole genome shotgun (WGS) entry which is preliminary data.</text>
</comment>
<dbReference type="PANTHER" id="PTHR43026:SF1">
    <property type="entry name" value="2-HYDROXYACID DEHYDROGENASE HOMOLOG 1-RELATED"/>
    <property type="match status" value="1"/>
</dbReference>
<gene>
    <name evidence="7" type="ORF">H9717_17000</name>
</gene>
<dbReference type="InterPro" id="IPR058205">
    <property type="entry name" value="D-LDH-like"/>
</dbReference>
<dbReference type="AlphaFoldDB" id="A0A9D2I9K3"/>
<evidence type="ECO:0000259" key="6">
    <source>
        <dbReference type="Pfam" id="PF02826"/>
    </source>
</evidence>
<dbReference type="Gene3D" id="3.40.50.720">
    <property type="entry name" value="NAD(P)-binding Rossmann-like Domain"/>
    <property type="match status" value="2"/>
</dbReference>
<dbReference type="InterPro" id="IPR006139">
    <property type="entry name" value="D-isomer_2_OHA_DH_cat_dom"/>
</dbReference>
<dbReference type="Pfam" id="PF00389">
    <property type="entry name" value="2-Hacid_dh"/>
    <property type="match status" value="1"/>
</dbReference>
<dbReference type="InterPro" id="IPR029753">
    <property type="entry name" value="D-isomer_DH_CS"/>
</dbReference>
<evidence type="ECO:0000259" key="5">
    <source>
        <dbReference type="Pfam" id="PF00389"/>
    </source>
</evidence>
<dbReference type="InterPro" id="IPR006140">
    <property type="entry name" value="D-isomer_DH_NAD-bd"/>
</dbReference>
<sequence>MQIAFFSTKPYDRIWFEPMAADYGFGLRFIELPFNRETMFLAKGYDAVCIFVNDHVDREMIDWLVQNKVKGLLLRSAGFNHVDIRAAKGRIAVLRVPSYSPEAVAEYAMAMFLTVDRCTHKAYGRTREFNMSINGLMGTDLYHKVAGVVGTGKIGQAMIRIFRGFGMQVLAYDPYPVKGLDVRYVSLEELLSKADFISLHCPLTPQTRYLINHKTISLMKDGVYLVNTSRGGLIDTQALIEALAAKKFGGVGLDVYEEEEGLFYEDCSSEIIQDENLTRLVTFPNVLVTSHMGFFTVEAMQAIAYETLENARDLEMGLPLRNLVE</sequence>
<dbReference type="SUPFAM" id="SSF52283">
    <property type="entry name" value="Formate/glycerate dehydrogenase catalytic domain-like"/>
    <property type="match status" value="1"/>
</dbReference>
<dbReference type="GO" id="GO:0008720">
    <property type="term" value="F:D-lactate dehydrogenase (NAD+) activity"/>
    <property type="evidence" value="ECO:0007669"/>
    <property type="project" value="TreeGrafter"/>
</dbReference>
<organism evidence="7 8">
    <name type="scientific">Candidatus Eisenbergiella merdipullorum</name>
    <dbReference type="NCBI Taxonomy" id="2838553"/>
    <lineage>
        <taxon>Bacteria</taxon>
        <taxon>Bacillati</taxon>
        <taxon>Bacillota</taxon>
        <taxon>Clostridia</taxon>
        <taxon>Lachnospirales</taxon>
        <taxon>Lachnospiraceae</taxon>
        <taxon>Eisenbergiella</taxon>
    </lineage>
</organism>
<evidence type="ECO:0000313" key="7">
    <source>
        <dbReference type="EMBL" id="HJA94787.1"/>
    </source>
</evidence>
<evidence type="ECO:0000256" key="4">
    <source>
        <dbReference type="RuleBase" id="RU003719"/>
    </source>
</evidence>
<keyword evidence="2 4" id="KW-0560">Oxidoreductase</keyword>
<dbReference type="CDD" id="cd12183">
    <property type="entry name" value="LDH_like_2"/>
    <property type="match status" value="1"/>
</dbReference>
<dbReference type="PROSITE" id="PS00671">
    <property type="entry name" value="D_2_HYDROXYACID_DH_3"/>
    <property type="match status" value="1"/>
</dbReference>
<reference evidence="7" key="2">
    <citation type="submission" date="2021-04" db="EMBL/GenBank/DDBJ databases">
        <authorList>
            <person name="Gilroy R."/>
        </authorList>
    </citation>
    <scope>NUCLEOTIDE SEQUENCE</scope>
    <source>
        <strain evidence="7">CHK179-7159</strain>
    </source>
</reference>
<feature type="domain" description="D-isomer specific 2-hydroxyacid dehydrogenase catalytic" evidence="5">
    <location>
        <begin position="33"/>
        <end position="324"/>
    </location>
</feature>
<dbReference type="Proteomes" id="UP000886858">
    <property type="component" value="Unassembled WGS sequence"/>
</dbReference>
<accession>A0A9D2I9K3</accession>
<feature type="domain" description="D-isomer specific 2-hydroxyacid dehydrogenase NAD-binding" evidence="6">
    <location>
        <begin position="109"/>
        <end position="293"/>
    </location>
</feature>
<proteinExistence type="inferred from homology"/>
<dbReference type="PROSITE" id="PS00065">
    <property type="entry name" value="D_2_HYDROXYACID_DH_1"/>
    <property type="match status" value="1"/>
</dbReference>
<dbReference type="SUPFAM" id="SSF51735">
    <property type="entry name" value="NAD(P)-binding Rossmann-fold domains"/>
    <property type="match status" value="1"/>
</dbReference>
<dbReference type="Pfam" id="PF02826">
    <property type="entry name" value="2-Hacid_dh_C"/>
    <property type="match status" value="1"/>
</dbReference>
<evidence type="ECO:0000313" key="8">
    <source>
        <dbReference type="Proteomes" id="UP000886858"/>
    </source>
</evidence>
<evidence type="ECO:0000256" key="1">
    <source>
        <dbReference type="ARBA" id="ARBA00005854"/>
    </source>
</evidence>
<reference evidence="7" key="1">
    <citation type="journal article" date="2021" name="PeerJ">
        <title>Extensive microbial diversity within the chicken gut microbiome revealed by metagenomics and culture.</title>
        <authorList>
            <person name="Gilroy R."/>
            <person name="Ravi A."/>
            <person name="Getino M."/>
            <person name="Pursley I."/>
            <person name="Horton D.L."/>
            <person name="Alikhan N.F."/>
            <person name="Baker D."/>
            <person name="Gharbi K."/>
            <person name="Hall N."/>
            <person name="Watson M."/>
            <person name="Adriaenssens E.M."/>
            <person name="Foster-Nyarko E."/>
            <person name="Jarju S."/>
            <person name="Secka A."/>
            <person name="Antonio M."/>
            <person name="Oren A."/>
            <person name="Chaudhuri R.R."/>
            <person name="La Ragione R."/>
            <person name="Hildebrand F."/>
            <person name="Pallen M.J."/>
        </authorList>
    </citation>
    <scope>NUCLEOTIDE SEQUENCE</scope>
    <source>
        <strain evidence="7">CHK179-7159</strain>
    </source>
</reference>
<dbReference type="InterPro" id="IPR029752">
    <property type="entry name" value="D-isomer_DH_CS1"/>
</dbReference>
<dbReference type="PANTHER" id="PTHR43026">
    <property type="entry name" value="2-HYDROXYACID DEHYDROGENASE HOMOLOG 1-RELATED"/>
    <property type="match status" value="1"/>
</dbReference>
<protein>
    <submittedName>
        <fullName evidence="7">2-hydroxyacid dehydrogenase</fullName>
    </submittedName>
</protein>
<comment type="similarity">
    <text evidence="1 4">Belongs to the D-isomer specific 2-hydroxyacid dehydrogenase family.</text>
</comment>
<dbReference type="InterPro" id="IPR036291">
    <property type="entry name" value="NAD(P)-bd_dom_sf"/>
</dbReference>
<dbReference type="EMBL" id="DWYY01000203">
    <property type="protein sequence ID" value="HJA94787.1"/>
    <property type="molecule type" value="Genomic_DNA"/>
</dbReference>
<name>A0A9D2I9K3_9FIRM</name>
<evidence type="ECO:0000256" key="2">
    <source>
        <dbReference type="ARBA" id="ARBA00023002"/>
    </source>
</evidence>
<dbReference type="GO" id="GO:0051287">
    <property type="term" value="F:NAD binding"/>
    <property type="evidence" value="ECO:0007669"/>
    <property type="project" value="InterPro"/>
</dbReference>